<organism evidence="2 3">
    <name type="scientific">Demequina litorisediminis</name>
    <dbReference type="NCBI Taxonomy" id="1849022"/>
    <lineage>
        <taxon>Bacteria</taxon>
        <taxon>Bacillati</taxon>
        <taxon>Actinomycetota</taxon>
        <taxon>Actinomycetes</taxon>
        <taxon>Micrococcales</taxon>
        <taxon>Demequinaceae</taxon>
        <taxon>Demequina</taxon>
    </lineage>
</organism>
<keyword evidence="3" id="KW-1185">Reference proteome</keyword>
<evidence type="ECO:0000313" key="2">
    <source>
        <dbReference type="EMBL" id="GMA36732.1"/>
    </source>
</evidence>
<name>A0ABQ6IFP9_9MICO</name>
<evidence type="ECO:0000256" key="1">
    <source>
        <dbReference type="SAM" id="MobiDB-lite"/>
    </source>
</evidence>
<sequence>MPRVDSAPRLDPGTPVAVRARYSGSLTSPMTRAPRLLRGLGGGVHDGLNLGVGGEHGFGGAGLRLLGLAFRVHLAGLGEVDHAGVDAREFTGGVVELEDQAR</sequence>
<comment type="caution">
    <text evidence="2">The sequence shown here is derived from an EMBL/GenBank/DDBJ whole genome shotgun (WGS) entry which is preliminary data.</text>
</comment>
<feature type="region of interest" description="Disordered" evidence="1">
    <location>
        <begin position="1"/>
        <end position="33"/>
    </location>
</feature>
<proteinExistence type="predicted"/>
<reference evidence="3" key="1">
    <citation type="journal article" date="2019" name="Int. J. Syst. Evol. Microbiol.">
        <title>The Global Catalogue of Microorganisms (GCM) 10K type strain sequencing project: providing services to taxonomists for standard genome sequencing and annotation.</title>
        <authorList>
            <consortium name="The Broad Institute Genomics Platform"/>
            <consortium name="The Broad Institute Genome Sequencing Center for Infectious Disease"/>
            <person name="Wu L."/>
            <person name="Ma J."/>
        </authorList>
    </citation>
    <scope>NUCLEOTIDE SEQUENCE [LARGE SCALE GENOMIC DNA]</scope>
    <source>
        <strain evidence="3">NBRC 112299</strain>
    </source>
</reference>
<accession>A0ABQ6IFP9</accession>
<dbReference type="EMBL" id="BSUN01000001">
    <property type="protein sequence ID" value="GMA36732.1"/>
    <property type="molecule type" value="Genomic_DNA"/>
</dbReference>
<gene>
    <name evidence="2" type="ORF">GCM10025876_29360</name>
</gene>
<evidence type="ECO:0000313" key="3">
    <source>
        <dbReference type="Proteomes" id="UP001157125"/>
    </source>
</evidence>
<protein>
    <submittedName>
        <fullName evidence="2">Uncharacterized protein</fullName>
    </submittedName>
</protein>
<dbReference type="Proteomes" id="UP001157125">
    <property type="component" value="Unassembled WGS sequence"/>
</dbReference>